<sequence>MLLSEYYLYNKVFKYCESVYFFVPFYLYGILPVKYLNECGDNEFIFGDNEFIFGDMKSECDMIDVGENECGDECNMIDGDNECRFNEVSRLKDNENNLIDGNNECRLIDVGDNCTLQDNKII</sequence>
<gene>
    <name evidence="1" type="ORF">NAPIS_ORF02719</name>
</gene>
<dbReference type="Proteomes" id="UP000053780">
    <property type="component" value="Unassembled WGS sequence"/>
</dbReference>
<dbReference type="AlphaFoldDB" id="T0KW43"/>
<reference evidence="1 2" key="1">
    <citation type="journal article" date="2013" name="BMC Genomics">
        <title>Genome sequencing and comparative genomics of honey bee microsporidia, Nosema apis reveal novel insights into host-parasite interactions.</title>
        <authorList>
            <person name="Chen Yp."/>
            <person name="Pettis J.S."/>
            <person name="Zhao Y."/>
            <person name="Liu X."/>
            <person name="Tallon L.J."/>
            <person name="Sadzewicz L.D."/>
            <person name="Li R."/>
            <person name="Zheng H."/>
            <person name="Huang S."/>
            <person name="Zhang X."/>
            <person name="Hamilton M.C."/>
            <person name="Pernal S.F."/>
            <person name="Melathopoulos A.P."/>
            <person name="Yan X."/>
            <person name="Evans J.D."/>
        </authorList>
    </citation>
    <scope>NUCLEOTIDE SEQUENCE [LARGE SCALE GENOMIC DNA]</scope>
    <source>
        <strain evidence="1 2">BRL 01</strain>
    </source>
</reference>
<keyword evidence="2" id="KW-1185">Reference proteome</keyword>
<proteinExistence type="predicted"/>
<dbReference type="VEuPathDB" id="MicrosporidiaDB:NAPIS_ORF02719"/>
<protein>
    <submittedName>
        <fullName evidence="1">Uncharacterized protein</fullName>
    </submittedName>
</protein>
<organism evidence="1 2">
    <name type="scientific">Vairimorpha apis BRL 01</name>
    <dbReference type="NCBI Taxonomy" id="1037528"/>
    <lineage>
        <taxon>Eukaryota</taxon>
        <taxon>Fungi</taxon>
        <taxon>Fungi incertae sedis</taxon>
        <taxon>Microsporidia</taxon>
        <taxon>Nosematidae</taxon>
        <taxon>Vairimorpha</taxon>
    </lineage>
</organism>
<evidence type="ECO:0000313" key="1">
    <source>
        <dbReference type="EMBL" id="EQB59727.1"/>
    </source>
</evidence>
<dbReference type="HOGENOM" id="CLU_2027378_0_0_1"/>
<accession>T0KW43</accession>
<evidence type="ECO:0000313" key="2">
    <source>
        <dbReference type="Proteomes" id="UP000053780"/>
    </source>
</evidence>
<name>T0KW43_9MICR</name>
<dbReference type="EMBL" id="KE647374">
    <property type="protein sequence ID" value="EQB59727.1"/>
    <property type="molecule type" value="Genomic_DNA"/>
</dbReference>